<accession>A0ABY6KXQ8</accession>
<proteinExistence type="predicted"/>
<dbReference type="EMBL" id="CP092872">
    <property type="protein sequence ID" value="UYV72677.1"/>
    <property type="molecule type" value="Genomic_DNA"/>
</dbReference>
<evidence type="ECO:0000313" key="1">
    <source>
        <dbReference type="EMBL" id="UYV72677.1"/>
    </source>
</evidence>
<gene>
    <name evidence="1" type="ORF">LAZ67_10000281</name>
</gene>
<evidence type="ECO:0000313" key="2">
    <source>
        <dbReference type="Proteomes" id="UP001235939"/>
    </source>
</evidence>
<organism evidence="1 2">
    <name type="scientific">Cordylochernes scorpioides</name>
    <dbReference type="NCBI Taxonomy" id="51811"/>
    <lineage>
        <taxon>Eukaryota</taxon>
        <taxon>Metazoa</taxon>
        <taxon>Ecdysozoa</taxon>
        <taxon>Arthropoda</taxon>
        <taxon>Chelicerata</taxon>
        <taxon>Arachnida</taxon>
        <taxon>Pseudoscorpiones</taxon>
        <taxon>Cheliferoidea</taxon>
        <taxon>Chernetidae</taxon>
        <taxon>Cordylochernes</taxon>
    </lineage>
</organism>
<reference evidence="1 2" key="1">
    <citation type="submission" date="2022-01" db="EMBL/GenBank/DDBJ databases">
        <title>A chromosomal length assembly of Cordylochernes scorpioides.</title>
        <authorList>
            <person name="Zeh D."/>
            <person name="Zeh J."/>
        </authorList>
    </citation>
    <scope>NUCLEOTIDE SEQUENCE [LARGE SCALE GENOMIC DNA]</scope>
    <source>
        <strain evidence="1">IN4F17</strain>
        <tissue evidence="1">Whole Body</tissue>
    </source>
</reference>
<keyword evidence="2" id="KW-1185">Reference proteome</keyword>
<feature type="non-terminal residue" evidence="1">
    <location>
        <position position="1"/>
    </location>
</feature>
<name>A0ABY6KXQ8_9ARAC</name>
<sequence length="199" mass="22687">MSQLDTIYCPCNHGSVTKPQYRFWKTEKCPSGDITFYRNSRSVFFLISTQSYQGIKLVKLVDAHNLAIHPVSLWHFIVYPYLRLAGSPHLTVGPELFFFLISTQSYQGIKLVELVDGVCWGCVFFFLIFTQSYQGIKLVELVDGVCWGCVFFFLISTQSYQGIKLVELVDELINGRVNTVNDVIAVLHLLLSYLHSIIS</sequence>
<dbReference type="Proteomes" id="UP001235939">
    <property type="component" value="Chromosome 10"/>
</dbReference>
<protein>
    <submittedName>
        <fullName evidence="1">Uncharacterized protein</fullName>
    </submittedName>
</protein>